<keyword evidence="3" id="KW-1185">Reference proteome</keyword>
<evidence type="ECO:0000313" key="2">
    <source>
        <dbReference type="EMBL" id="GIQ92988.1"/>
    </source>
</evidence>
<dbReference type="Proteomes" id="UP000265618">
    <property type="component" value="Unassembled WGS sequence"/>
</dbReference>
<proteinExistence type="predicted"/>
<feature type="non-terminal residue" evidence="2">
    <location>
        <position position="1"/>
    </location>
</feature>
<feature type="region of interest" description="Disordered" evidence="1">
    <location>
        <begin position="1"/>
        <end position="26"/>
    </location>
</feature>
<evidence type="ECO:0000256" key="1">
    <source>
        <dbReference type="SAM" id="MobiDB-lite"/>
    </source>
</evidence>
<sequence length="26" mass="3088">MALPLTHPKERLSLRSTRKPKYSDVY</sequence>
<comment type="caution">
    <text evidence="2">The sequence shown here is derived from an EMBL/GenBank/DDBJ whole genome shotgun (WGS) entry which is preliminary data.</text>
</comment>
<gene>
    <name evidence="2" type="ORF">KIPB_017104</name>
</gene>
<accession>A0A9K3DC36</accession>
<dbReference type="AlphaFoldDB" id="A0A9K3DC36"/>
<reference evidence="2 3" key="1">
    <citation type="journal article" date="2018" name="PLoS ONE">
        <title>The draft genome of Kipferlia bialata reveals reductive genome evolution in fornicate parasites.</title>
        <authorList>
            <person name="Tanifuji G."/>
            <person name="Takabayashi S."/>
            <person name="Kume K."/>
            <person name="Takagi M."/>
            <person name="Nakayama T."/>
            <person name="Kamikawa R."/>
            <person name="Inagaki Y."/>
            <person name="Hashimoto T."/>
        </authorList>
    </citation>
    <scope>NUCLEOTIDE SEQUENCE [LARGE SCALE GENOMIC DNA]</scope>
    <source>
        <strain evidence="2">NY0173</strain>
    </source>
</reference>
<protein>
    <submittedName>
        <fullName evidence="2">Uncharacterized protein</fullName>
    </submittedName>
</protein>
<name>A0A9K3DC36_9EUKA</name>
<dbReference type="EMBL" id="BDIP01011097">
    <property type="protein sequence ID" value="GIQ92988.1"/>
    <property type="molecule type" value="Genomic_DNA"/>
</dbReference>
<evidence type="ECO:0000313" key="3">
    <source>
        <dbReference type="Proteomes" id="UP000265618"/>
    </source>
</evidence>
<organism evidence="2 3">
    <name type="scientific">Kipferlia bialata</name>
    <dbReference type="NCBI Taxonomy" id="797122"/>
    <lineage>
        <taxon>Eukaryota</taxon>
        <taxon>Metamonada</taxon>
        <taxon>Carpediemonas-like organisms</taxon>
        <taxon>Kipferlia</taxon>
    </lineage>
</organism>